<feature type="domain" description="Protease Do-like PDZ" evidence="7">
    <location>
        <begin position="390"/>
        <end position="535"/>
    </location>
</feature>
<evidence type="ECO:0000256" key="6">
    <source>
        <dbReference type="SAM" id="MobiDB-lite"/>
    </source>
</evidence>
<dbReference type="GO" id="GO:0009536">
    <property type="term" value="C:plastid"/>
    <property type="evidence" value="ECO:0007669"/>
    <property type="project" value="UniProtKB-ARBA"/>
</dbReference>
<dbReference type="InterPro" id="IPR009003">
    <property type="entry name" value="Peptidase_S1_PA"/>
</dbReference>
<comment type="similarity">
    <text evidence="2">Belongs to the peptidase S1C family.</text>
</comment>
<comment type="caution">
    <text evidence="8">The sequence shown here is derived from an EMBL/GenBank/DDBJ whole genome shotgun (WGS) entry which is preliminary data.</text>
</comment>
<gene>
    <name evidence="8" type="ORF">APUTEX25_004536</name>
</gene>
<name>A0A3M7L3J3_AUXPR</name>
<dbReference type="Gene3D" id="3.20.190.20">
    <property type="match status" value="1"/>
</dbReference>
<dbReference type="Pfam" id="PF13365">
    <property type="entry name" value="Trypsin_2"/>
    <property type="match status" value="1"/>
</dbReference>
<evidence type="ECO:0000256" key="3">
    <source>
        <dbReference type="ARBA" id="ARBA00022670"/>
    </source>
</evidence>
<dbReference type="Pfam" id="PF17815">
    <property type="entry name" value="PDZ_3"/>
    <property type="match status" value="1"/>
</dbReference>
<dbReference type="SUPFAM" id="SSF52096">
    <property type="entry name" value="ClpP/crotonase"/>
    <property type="match status" value="1"/>
</dbReference>
<dbReference type="GO" id="GO:0004252">
    <property type="term" value="F:serine-type endopeptidase activity"/>
    <property type="evidence" value="ECO:0007669"/>
    <property type="project" value="InterPro"/>
</dbReference>
<dbReference type="Pfam" id="PF00574">
    <property type="entry name" value="CLP_protease"/>
    <property type="match status" value="1"/>
</dbReference>
<dbReference type="Proteomes" id="UP000279271">
    <property type="component" value="Unassembled WGS sequence"/>
</dbReference>
<keyword evidence="5" id="KW-0720">Serine protease</keyword>
<comment type="similarity">
    <text evidence="1">Belongs to the peptidase S14 family.</text>
</comment>
<dbReference type="Gene3D" id="3.90.226.10">
    <property type="entry name" value="2-enoyl-CoA Hydratase, Chain A, domain 1"/>
    <property type="match status" value="1"/>
</dbReference>
<dbReference type="InterPro" id="IPR036034">
    <property type="entry name" value="PDZ_sf"/>
</dbReference>
<evidence type="ECO:0000259" key="7">
    <source>
        <dbReference type="Pfam" id="PF17815"/>
    </source>
</evidence>
<evidence type="ECO:0000256" key="4">
    <source>
        <dbReference type="ARBA" id="ARBA00022801"/>
    </source>
</evidence>
<dbReference type="InterPro" id="IPR029045">
    <property type="entry name" value="ClpP/crotonase-like_dom_sf"/>
</dbReference>
<evidence type="ECO:0000313" key="9">
    <source>
        <dbReference type="Proteomes" id="UP000279271"/>
    </source>
</evidence>
<keyword evidence="3" id="KW-0645">Protease</keyword>
<dbReference type="PRINTS" id="PR00127">
    <property type="entry name" value="CLPPROTEASEP"/>
</dbReference>
<dbReference type="InterPro" id="IPR001907">
    <property type="entry name" value="ClpP"/>
</dbReference>
<dbReference type="SUPFAM" id="SSF50156">
    <property type="entry name" value="PDZ domain-like"/>
    <property type="match status" value="1"/>
</dbReference>
<dbReference type="PANTHER" id="PTHR45980">
    <property type="match status" value="1"/>
</dbReference>
<dbReference type="Gene3D" id="2.30.42.10">
    <property type="match status" value="1"/>
</dbReference>
<accession>A0A3M7L3J3</accession>
<dbReference type="GO" id="GO:0004176">
    <property type="term" value="F:ATP-dependent peptidase activity"/>
    <property type="evidence" value="ECO:0007669"/>
    <property type="project" value="InterPro"/>
</dbReference>
<keyword evidence="4" id="KW-0378">Hydrolase</keyword>
<proteinExistence type="inferred from homology"/>
<protein>
    <recommendedName>
        <fullName evidence="7">Protease Do-like PDZ domain-containing protein</fullName>
    </recommendedName>
</protein>
<evidence type="ECO:0000256" key="5">
    <source>
        <dbReference type="ARBA" id="ARBA00022825"/>
    </source>
</evidence>
<dbReference type="AlphaFoldDB" id="A0A3M7L3J3"/>
<dbReference type="FunFam" id="2.40.10.10:FF:000012">
    <property type="entry name" value="protease Do-like 9"/>
    <property type="match status" value="1"/>
</dbReference>
<evidence type="ECO:0000313" key="8">
    <source>
        <dbReference type="EMBL" id="RMZ56112.1"/>
    </source>
</evidence>
<dbReference type="InterPro" id="IPR046449">
    <property type="entry name" value="DEGP_PDZ_sf"/>
</dbReference>
<dbReference type="EMBL" id="QOKY01000154">
    <property type="protein sequence ID" value="RMZ56112.1"/>
    <property type="molecule type" value="Genomic_DNA"/>
</dbReference>
<dbReference type="SUPFAM" id="SSF50494">
    <property type="entry name" value="Trypsin-like serine proteases"/>
    <property type="match status" value="1"/>
</dbReference>
<organism evidence="8 9">
    <name type="scientific">Auxenochlorella protothecoides</name>
    <name type="common">Green microalga</name>
    <name type="synonym">Chlorella protothecoides</name>
    <dbReference type="NCBI Taxonomy" id="3075"/>
    <lineage>
        <taxon>Eukaryota</taxon>
        <taxon>Viridiplantae</taxon>
        <taxon>Chlorophyta</taxon>
        <taxon>core chlorophytes</taxon>
        <taxon>Trebouxiophyceae</taxon>
        <taxon>Chlorellales</taxon>
        <taxon>Chlorellaceae</taxon>
        <taxon>Auxenochlorella</taxon>
    </lineage>
</organism>
<reference evidence="9" key="1">
    <citation type="journal article" date="2018" name="Algal Res.">
        <title>Characterization of plant carbon substrate utilization by Auxenochlorella protothecoides.</title>
        <authorList>
            <person name="Vogler B.W."/>
            <person name="Starkenburg S.R."/>
            <person name="Sudasinghe N."/>
            <person name="Schambach J.Y."/>
            <person name="Rollin J.A."/>
            <person name="Pattathil S."/>
            <person name="Barry A.N."/>
        </authorList>
    </citation>
    <scope>NUCLEOTIDE SEQUENCE [LARGE SCALE GENOMIC DNA]</scope>
    <source>
        <strain evidence="9">UTEX 25</strain>
    </source>
</reference>
<dbReference type="InterPro" id="IPR041517">
    <property type="entry name" value="DEGP_PDZ"/>
</dbReference>
<dbReference type="InterPro" id="IPR043504">
    <property type="entry name" value="Peptidase_S1_PA_chymotrypsin"/>
</dbReference>
<dbReference type="InterPro" id="IPR023562">
    <property type="entry name" value="ClpP/TepA"/>
</dbReference>
<dbReference type="Gene3D" id="2.40.10.10">
    <property type="entry name" value="Trypsin-like serine proteases"/>
    <property type="match status" value="2"/>
</dbReference>
<sequence>MPEGADGLETINVMDAVCKVFCVHTEPDMSLPWQRKRQYSSTSSGFVIALEGDRFGGKYLLTNAHSVENHSQARFGGGGGGETERRHVWPRMHGVGTAKDWNRCECCRHAASTEAPSPSGHPPRTQVKVKRRDDDSKFLAKVLAIGTECDIALLTVEDPEFWKDVEPVVLGPLPQLQDSVFVVGYPVGGDTISVTSGVVSRIEVTSYAHGATELLGVQIDAAINSGNSGGPVFNEAGECVGVAFQSYAGSEAENIGYVIPTPVIHHFLVDYQRNGTFTGFPALGIQWQRMESATLRHSHGMAPGQKGVLVREVLPLSEAAGVLQPGDVLMQFDQTQIANDGTVGFRSNERIAYSFLTSQKFTGDVASLRVLREGKELDLCIKLMRPDFLVPHHLFNKDPSYFVVAGLVFTNLTEPYLASEFGPDYLREAPVKLLDRLLYTHKDRPGQQVVMLNQVLACEATIGYEDISNSQVAKFNDVKVNSLQHLVELVQENREPFMRFNLESKEVLVLDASLAQACTEEMQVFHSIPHALSKDLREALGIPAMAAMAVLPVSPFRVQRLKEQNRLMPFQNTAGRRVQRIQARAAGRLDVQAVIPQLSGDATSQTPPDLPSYLFKERIVYLGMPLMPQVTELMLAELLYLQYESVTAPVFMYINSTGVAKGAGKLGYEAEAFAIYDTMCYIKPPVATIAIGNAFGEAAMLLAAGEPGRRAALPSASIMIRQPIQRFQQMQATDIDIYRTELRKTNAEVVRLLAKHTGHSEEQTASNIKRPRYMTPYEAVEYNLIDQVLEPNDEEFKQVVRAARGG</sequence>
<dbReference type="GO" id="GO:0006508">
    <property type="term" value="P:proteolysis"/>
    <property type="evidence" value="ECO:0007669"/>
    <property type="project" value="UniProtKB-KW"/>
</dbReference>
<dbReference type="CDD" id="cd07017">
    <property type="entry name" value="S14_ClpP_2"/>
    <property type="match status" value="1"/>
</dbReference>
<feature type="region of interest" description="Disordered" evidence="6">
    <location>
        <begin position="112"/>
        <end position="131"/>
    </location>
</feature>
<dbReference type="PANTHER" id="PTHR45980:SF18">
    <property type="entry name" value="PROTEASE DO-LIKE 9"/>
    <property type="match status" value="1"/>
</dbReference>
<evidence type="ECO:0000256" key="1">
    <source>
        <dbReference type="ARBA" id="ARBA00007039"/>
    </source>
</evidence>
<evidence type="ECO:0000256" key="2">
    <source>
        <dbReference type="ARBA" id="ARBA00010541"/>
    </source>
</evidence>